<dbReference type="SUPFAM" id="SSF51230">
    <property type="entry name" value="Single hybrid motif"/>
    <property type="match status" value="1"/>
</dbReference>
<dbReference type="EMBL" id="AZEY01000108">
    <property type="protein sequence ID" value="KRL62390.1"/>
    <property type="molecule type" value="Genomic_DNA"/>
</dbReference>
<comment type="caution">
    <text evidence="1">The sequence shown here is derived from an EMBL/GenBank/DDBJ whole genome shotgun (WGS) entry which is preliminary data.</text>
</comment>
<dbReference type="InterPro" id="IPR033753">
    <property type="entry name" value="GCV_H/Fam206"/>
</dbReference>
<dbReference type="STRING" id="1423739.FC85_GL001894"/>
<dbReference type="Gene3D" id="2.40.50.100">
    <property type="match status" value="1"/>
</dbReference>
<dbReference type="InterPro" id="IPR011053">
    <property type="entry name" value="Single_hybrid_motif"/>
</dbReference>
<protein>
    <recommendedName>
        <fullName evidence="3">Glycine cleavage H-protein</fullName>
    </recommendedName>
</protein>
<dbReference type="Pfam" id="PF01597">
    <property type="entry name" value="GCV_H"/>
    <property type="match status" value="1"/>
</dbReference>
<evidence type="ECO:0008006" key="3">
    <source>
        <dbReference type="Google" id="ProtNLM"/>
    </source>
</evidence>
<proteinExistence type="predicted"/>
<gene>
    <name evidence="1" type="ORF">FC85_GL001894</name>
</gene>
<dbReference type="RefSeq" id="WP_057866190.1">
    <property type="nucleotide sequence ID" value="NZ_AZEY01000108.1"/>
</dbReference>
<accession>A0A0R1RZI0</accession>
<evidence type="ECO:0000313" key="2">
    <source>
        <dbReference type="Proteomes" id="UP000052013"/>
    </source>
</evidence>
<sequence>MAKISFWQKVKIFFTGKKAAAPVEAKVKDGIWYTVDPDANYLLGIDESVYQQIGKITFADFPTQLTDVQVDDDLLDIEGDKSVETLKSPVAGKVIDRNKEIGKDIDRLNQPDPKTNWIVKIRPAK</sequence>
<reference evidence="1 2" key="1">
    <citation type="journal article" date="2015" name="Genome Announc.">
        <title>Expanding the biotechnology potential of lactobacilli through comparative genomics of 213 strains and associated genera.</title>
        <authorList>
            <person name="Sun Z."/>
            <person name="Harris H.M."/>
            <person name="McCann A."/>
            <person name="Guo C."/>
            <person name="Argimon S."/>
            <person name="Zhang W."/>
            <person name="Yang X."/>
            <person name="Jeffery I.B."/>
            <person name="Cooney J.C."/>
            <person name="Kagawa T.F."/>
            <person name="Liu W."/>
            <person name="Song Y."/>
            <person name="Salvetti E."/>
            <person name="Wrobel A."/>
            <person name="Rasinkangas P."/>
            <person name="Parkhill J."/>
            <person name="Rea M.C."/>
            <person name="O'Sullivan O."/>
            <person name="Ritari J."/>
            <person name="Douillard F.P."/>
            <person name="Paul Ross R."/>
            <person name="Yang R."/>
            <person name="Briner A.E."/>
            <person name="Felis G.E."/>
            <person name="de Vos W.M."/>
            <person name="Barrangou R."/>
            <person name="Klaenhammer T.R."/>
            <person name="Caufield P.W."/>
            <person name="Cui Y."/>
            <person name="Zhang H."/>
            <person name="O'Toole P.W."/>
        </authorList>
    </citation>
    <scope>NUCLEOTIDE SEQUENCE [LARGE SCALE GENOMIC DNA]</scope>
    <source>
        <strain evidence="1 2">DSM 14421</strain>
    </source>
</reference>
<organism evidence="1 2">
    <name type="scientific">Lentilactobacillus diolivorans DSM 14421</name>
    <dbReference type="NCBI Taxonomy" id="1423739"/>
    <lineage>
        <taxon>Bacteria</taxon>
        <taxon>Bacillati</taxon>
        <taxon>Bacillota</taxon>
        <taxon>Bacilli</taxon>
        <taxon>Lactobacillales</taxon>
        <taxon>Lactobacillaceae</taxon>
        <taxon>Lentilactobacillus</taxon>
    </lineage>
</organism>
<dbReference type="Proteomes" id="UP000052013">
    <property type="component" value="Unassembled WGS sequence"/>
</dbReference>
<dbReference type="PATRIC" id="fig|1423739.3.peg.1979"/>
<name>A0A0R1RZI0_9LACO</name>
<dbReference type="AlphaFoldDB" id="A0A0R1RZI0"/>
<evidence type="ECO:0000313" key="1">
    <source>
        <dbReference type="EMBL" id="KRL62390.1"/>
    </source>
</evidence>